<comment type="caution">
    <text evidence="3">The sequence shown here is derived from an EMBL/GenBank/DDBJ whole genome shotgun (WGS) entry which is preliminary data.</text>
</comment>
<feature type="transmembrane region" description="Helical" evidence="1">
    <location>
        <begin position="54"/>
        <end position="72"/>
    </location>
</feature>
<organism evidence="3 4">
    <name type="scientific">Fertoeibacter niger</name>
    <dbReference type="NCBI Taxonomy" id="2656921"/>
    <lineage>
        <taxon>Bacteria</taxon>
        <taxon>Pseudomonadati</taxon>
        <taxon>Pseudomonadota</taxon>
        <taxon>Alphaproteobacteria</taxon>
        <taxon>Rhodobacterales</taxon>
        <taxon>Paracoccaceae</taxon>
        <taxon>Fertoeibacter</taxon>
    </lineage>
</organism>
<dbReference type="InterPro" id="IPR009936">
    <property type="entry name" value="DUF1468"/>
</dbReference>
<feature type="transmembrane region" description="Helical" evidence="1">
    <location>
        <begin position="84"/>
        <end position="113"/>
    </location>
</feature>
<protein>
    <submittedName>
        <fullName evidence="3">Tripartite tricarboxylate transporter TctB family protein</fullName>
    </submittedName>
</protein>
<proteinExistence type="predicted"/>
<evidence type="ECO:0000313" key="3">
    <source>
        <dbReference type="EMBL" id="NUB43279.1"/>
    </source>
</evidence>
<feature type="transmembrane region" description="Helical" evidence="1">
    <location>
        <begin position="125"/>
        <end position="143"/>
    </location>
</feature>
<feature type="transmembrane region" description="Helical" evidence="1">
    <location>
        <begin position="15"/>
        <end position="34"/>
    </location>
</feature>
<keyword evidence="1" id="KW-1133">Transmembrane helix</keyword>
<reference evidence="3" key="1">
    <citation type="submission" date="2020-05" db="EMBL/GenBank/DDBJ databases">
        <title>Fertoebacter nigrum gen. nov., sp. nov., a new member of the family Rhodobacteraceae.</title>
        <authorList>
            <person name="Szuroczki S."/>
            <person name="Abbaszade G."/>
            <person name="Buni D."/>
            <person name="Schumann P."/>
            <person name="Toth E."/>
        </authorList>
    </citation>
    <scope>NUCLEOTIDE SEQUENCE</scope>
    <source>
        <strain evidence="3">RG-N-1a</strain>
    </source>
</reference>
<accession>A0A8X8KJJ7</accession>
<evidence type="ECO:0000259" key="2">
    <source>
        <dbReference type="Pfam" id="PF07331"/>
    </source>
</evidence>
<feature type="domain" description="DUF1468" evidence="2">
    <location>
        <begin position="18"/>
        <end position="152"/>
    </location>
</feature>
<keyword evidence="1" id="KW-0472">Membrane</keyword>
<dbReference type="AlphaFoldDB" id="A0A8X8KJJ7"/>
<gene>
    <name evidence="3" type="ORF">GEU84_002695</name>
</gene>
<evidence type="ECO:0000256" key="1">
    <source>
        <dbReference type="SAM" id="Phobius"/>
    </source>
</evidence>
<dbReference type="EMBL" id="WHUT02000001">
    <property type="protein sequence ID" value="NUB43279.1"/>
    <property type="molecule type" value="Genomic_DNA"/>
</dbReference>
<dbReference type="RefSeq" id="WP_152823936.1">
    <property type="nucleotide sequence ID" value="NZ_WHUT02000001.1"/>
</dbReference>
<evidence type="ECO:0000313" key="4">
    <source>
        <dbReference type="Proteomes" id="UP000484076"/>
    </source>
</evidence>
<keyword evidence="4" id="KW-1185">Reference proteome</keyword>
<keyword evidence="1" id="KW-0812">Transmembrane</keyword>
<name>A0A8X8KJJ7_9RHOB</name>
<dbReference type="Proteomes" id="UP000484076">
    <property type="component" value="Unassembled WGS sequence"/>
</dbReference>
<dbReference type="Pfam" id="PF07331">
    <property type="entry name" value="TctB"/>
    <property type="match status" value="1"/>
</dbReference>
<sequence length="163" mass="16984">MSQTGFSGKRRPDRAALIIAAALAVLGIIVIWDAARLPADTGYSGIGPADVPGLIGYGLIALGAWTAIAAFREEQDSPPAQEPAPVLWIIGGLGAQLVLIGFAGFSIATGILFACTARAFGYRRMLVSLPVGILFATVVYGLFDRMLQLNLPAGPLELLIYGG</sequence>